<proteinExistence type="predicted"/>
<keyword evidence="2" id="KW-1185">Reference proteome</keyword>
<evidence type="ECO:0000313" key="2">
    <source>
        <dbReference type="Proteomes" id="UP001143910"/>
    </source>
</evidence>
<gene>
    <name evidence="1" type="ORF">NQ176_g9204</name>
</gene>
<comment type="caution">
    <text evidence="1">The sequence shown here is derived from an EMBL/GenBank/DDBJ whole genome shotgun (WGS) entry which is preliminary data.</text>
</comment>
<organism evidence="1 2">
    <name type="scientific">Zarea fungicola</name>
    <dbReference type="NCBI Taxonomy" id="93591"/>
    <lineage>
        <taxon>Eukaryota</taxon>
        <taxon>Fungi</taxon>
        <taxon>Dikarya</taxon>
        <taxon>Ascomycota</taxon>
        <taxon>Pezizomycotina</taxon>
        <taxon>Sordariomycetes</taxon>
        <taxon>Hypocreomycetidae</taxon>
        <taxon>Hypocreales</taxon>
        <taxon>Cordycipitaceae</taxon>
        <taxon>Zarea</taxon>
    </lineage>
</organism>
<name>A0ACC1MNY7_9HYPO</name>
<dbReference type="Proteomes" id="UP001143910">
    <property type="component" value="Unassembled WGS sequence"/>
</dbReference>
<sequence length="195" mass="22088">MNTSMDTVEAKPRESAEQVEDAKMHQELFSPEEERKLVRKLDLWILPLMMVTYTLQSYDKGIMSAATQFGFNNDLHLTTIIGHNAAGKAITNDKKYANASMMFYIGYLVGTYPMMFLAQRFSISRVISGATFLWGAVLMSTAGCHNYSGIMVNRFFLGFLESAVAPAFTVLVTFWWTRRLEGSAIIGARRLWRLD</sequence>
<evidence type="ECO:0000313" key="1">
    <source>
        <dbReference type="EMBL" id="KAJ2968387.1"/>
    </source>
</evidence>
<protein>
    <submittedName>
        <fullName evidence="1">Uncharacterized protein</fullName>
    </submittedName>
</protein>
<dbReference type="EMBL" id="JANJQO010002013">
    <property type="protein sequence ID" value="KAJ2968387.1"/>
    <property type="molecule type" value="Genomic_DNA"/>
</dbReference>
<accession>A0ACC1MNY7</accession>
<reference evidence="1" key="1">
    <citation type="submission" date="2022-08" db="EMBL/GenBank/DDBJ databases">
        <title>Genome Sequence of Lecanicillium fungicola.</title>
        <authorList>
            <person name="Buettner E."/>
        </authorList>
    </citation>
    <scope>NUCLEOTIDE SEQUENCE</scope>
    <source>
        <strain evidence="1">Babe33</strain>
    </source>
</reference>